<proteinExistence type="inferred from homology"/>
<comment type="similarity">
    <text evidence="1 3">Belongs to the EXO70 family.</text>
</comment>
<keyword evidence="3" id="KW-0653">Protein transport</keyword>
<keyword evidence="3" id="KW-0268">Exocytosis</keyword>
<protein>
    <recommendedName>
        <fullName evidence="3">Exocyst subunit Exo70 family protein</fullName>
    </recommendedName>
</protein>
<dbReference type="AlphaFoldDB" id="A0ABD3C8L4"/>
<evidence type="ECO:0000256" key="1">
    <source>
        <dbReference type="ARBA" id="ARBA00006756"/>
    </source>
</evidence>
<dbReference type="PANTHER" id="PTHR12542">
    <property type="entry name" value="EXOCYST COMPLEX PROTEIN EXO70"/>
    <property type="match status" value="1"/>
</dbReference>
<dbReference type="InterPro" id="IPR046364">
    <property type="entry name" value="Exo70_C"/>
</dbReference>
<dbReference type="InterPro" id="IPR016159">
    <property type="entry name" value="Cullin_repeat-like_dom_sf"/>
</dbReference>
<name>A0ABD3C8L4_9LAMI</name>
<dbReference type="SUPFAM" id="SSF74788">
    <property type="entry name" value="Cullin repeat-like"/>
    <property type="match status" value="1"/>
</dbReference>
<dbReference type="EMBL" id="JAVIJP010000048">
    <property type="protein sequence ID" value="KAL3625902.1"/>
    <property type="molecule type" value="Genomic_DNA"/>
</dbReference>
<reference evidence="6" key="1">
    <citation type="journal article" date="2024" name="IScience">
        <title>Strigolactones Initiate the Formation of Haustorium-like Structures in Castilleja.</title>
        <authorList>
            <person name="Buerger M."/>
            <person name="Peterson D."/>
            <person name="Chory J."/>
        </authorList>
    </citation>
    <scope>NUCLEOTIDE SEQUENCE [LARGE SCALE GENOMIC DNA]</scope>
</reference>
<organism evidence="5 6">
    <name type="scientific">Castilleja foliolosa</name>
    <dbReference type="NCBI Taxonomy" id="1961234"/>
    <lineage>
        <taxon>Eukaryota</taxon>
        <taxon>Viridiplantae</taxon>
        <taxon>Streptophyta</taxon>
        <taxon>Embryophyta</taxon>
        <taxon>Tracheophyta</taxon>
        <taxon>Spermatophyta</taxon>
        <taxon>Magnoliopsida</taxon>
        <taxon>eudicotyledons</taxon>
        <taxon>Gunneridae</taxon>
        <taxon>Pentapetalae</taxon>
        <taxon>asterids</taxon>
        <taxon>lamiids</taxon>
        <taxon>Lamiales</taxon>
        <taxon>Orobanchaceae</taxon>
        <taxon>Pedicularideae</taxon>
        <taxon>Castillejinae</taxon>
        <taxon>Castilleja</taxon>
    </lineage>
</organism>
<dbReference type="InterPro" id="IPR004140">
    <property type="entry name" value="Exo70"/>
</dbReference>
<comment type="caution">
    <text evidence="5">The sequence shown here is derived from an EMBL/GenBank/DDBJ whole genome shotgun (WGS) entry which is preliminary data.</text>
</comment>
<evidence type="ECO:0000313" key="6">
    <source>
        <dbReference type="Proteomes" id="UP001632038"/>
    </source>
</evidence>
<feature type="domain" description="Exocyst complex subunit Exo70 C-terminal" evidence="4">
    <location>
        <begin position="263"/>
        <end position="626"/>
    </location>
</feature>
<keyword evidence="2 3" id="KW-0813">Transport</keyword>
<evidence type="ECO:0000256" key="2">
    <source>
        <dbReference type="ARBA" id="ARBA00022448"/>
    </source>
</evidence>
<evidence type="ECO:0000259" key="4">
    <source>
        <dbReference type="Pfam" id="PF03081"/>
    </source>
</evidence>
<evidence type="ECO:0000256" key="3">
    <source>
        <dbReference type="RuleBase" id="RU365026"/>
    </source>
</evidence>
<keyword evidence="6" id="KW-1185">Reference proteome</keyword>
<gene>
    <name evidence="5" type="ORF">CASFOL_030431</name>
</gene>
<dbReference type="PANTHER" id="PTHR12542:SF17">
    <property type="entry name" value="EXOCYST SUBUNIT EXO70 FAMILY PROTEIN"/>
    <property type="match status" value="1"/>
</dbReference>
<dbReference type="GO" id="GO:0006887">
    <property type="term" value="P:exocytosis"/>
    <property type="evidence" value="ECO:0007669"/>
    <property type="project" value="UniProtKB-KW"/>
</dbReference>
<evidence type="ECO:0000313" key="5">
    <source>
        <dbReference type="EMBL" id="KAL3625902.1"/>
    </source>
</evidence>
<dbReference type="GO" id="GO:0015031">
    <property type="term" value="P:protein transport"/>
    <property type="evidence" value="ECO:0007669"/>
    <property type="project" value="UniProtKB-KW"/>
</dbReference>
<dbReference type="Pfam" id="PF03081">
    <property type="entry name" value="Exo70_C"/>
    <property type="match status" value="1"/>
</dbReference>
<dbReference type="Gene3D" id="1.20.1280.170">
    <property type="entry name" value="Exocyst complex component Exo70"/>
    <property type="match status" value="1"/>
</dbReference>
<comment type="function">
    <text evidence="3">Component of the exocyst complex.</text>
</comment>
<sequence>MEDQDYNLPLLYLEIGPVGTVSALFGPSTPSHHSNCVSPPTTPPRGHRNFSDTIMEENIDYAESIIKKWDFDTHAQFTPLFADDRNEAQIFLEAVKSLQSTMHYYVKLNSNSCKLIRAQKLMPIAIKRLEKEFTVILTSNRKKLDSESVSSGSSRASARTNDSDFCQDEISQVEDCDTTSSSTLTRDGDSISEAVSASDIAIADLKSIADCMIVSGYGKECVDVYRLIRKSIIDETLYNLGIEKLSHSKMQKMEWNVLEAKIKKWLRAVRVAVKTLFYGERILCDVVFSSSEKTAESCFAEISRDAAVNLFVLADNFGKSKKILSPEKVFPALDMYEAISELWPEIEAVFSHESLAAVRSQATAALVKLSEAVRIMLTQFEAAVKKDTSKPPSGGGVHPLTRYVMNFLVFLADYSGAVSDIITDCPLDARSPLPEFFFFSPNSEGPAAASLTARVTWLMFVLLCKLDGKAVTNDVALSYLFLANNLNYVVSKVQNSNLGLLIGHEWIWKNRSKVNQYLANYEKMGWSKVISSLPECPTTVISSDEAKDCFVRFNLGFDEIYKKQASWVIPDPKMRDDVKKSLTQKLVPNYRAFYQNHREKYNGVVGVGVGLIVRYAPEDLSSYLSDLFFAAAGPGGSTSLTLSSRGRK</sequence>
<dbReference type="Proteomes" id="UP001632038">
    <property type="component" value="Unassembled WGS sequence"/>
</dbReference>
<dbReference type="Pfam" id="PF20669">
    <property type="entry name" value="Exo70_N"/>
    <property type="match status" value="1"/>
</dbReference>
<accession>A0ABD3C8L4</accession>